<feature type="domain" description="AMP-dependent synthetase/ligase" evidence="5">
    <location>
        <begin position="7"/>
        <end position="359"/>
    </location>
</feature>
<dbReference type="GO" id="GO:0016405">
    <property type="term" value="F:CoA-ligase activity"/>
    <property type="evidence" value="ECO:0007669"/>
    <property type="project" value="TreeGrafter"/>
</dbReference>
<dbReference type="OrthoDB" id="6493838at2759"/>
<dbReference type="InterPro" id="IPR000873">
    <property type="entry name" value="AMP-dep_synth/lig_dom"/>
</dbReference>
<keyword evidence="8" id="KW-1185">Reference proteome</keyword>
<dbReference type="EMBL" id="CAJPIZ010000849">
    <property type="protein sequence ID" value="CAG2102389.1"/>
    <property type="molecule type" value="Genomic_DNA"/>
</dbReference>
<gene>
    <name evidence="7" type="ORF">OSB1V03_LOCUS2428</name>
</gene>
<dbReference type="Gene3D" id="3.30.300.30">
    <property type="match status" value="1"/>
</dbReference>
<reference evidence="7" key="1">
    <citation type="submission" date="2020-11" db="EMBL/GenBank/DDBJ databases">
        <authorList>
            <person name="Tran Van P."/>
        </authorList>
    </citation>
    <scope>NUCLEOTIDE SEQUENCE</scope>
</reference>
<dbReference type="Gene3D" id="3.40.50.12780">
    <property type="entry name" value="N-terminal domain of ligase-like"/>
    <property type="match status" value="1"/>
</dbReference>
<feature type="domain" description="AMP-binding enzyme C-terminal" evidence="6">
    <location>
        <begin position="410"/>
        <end position="486"/>
    </location>
</feature>
<evidence type="ECO:0000256" key="4">
    <source>
        <dbReference type="ARBA" id="ARBA00023140"/>
    </source>
</evidence>
<accession>A0A7R9KFG7</accession>
<evidence type="ECO:0000313" key="7">
    <source>
        <dbReference type="EMBL" id="CAD7621959.1"/>
    </source>
</evidence>
<evidence type="ECO:0000256" key="3">
    <source>
        <dbReference type="ARBA" id="ARBA00022598"/>
    </source>
</evidence>
<comment type="subcellular location">
    <subcellularLocation>
        <location evidence="1">Peroxisome</location>
    </subcellularLocation>
</comment>
<dbReference type="PANTHER" id="PTHR24096">
    <property type="entry name" value="LONG-CHAIN-FATTY-ACID--COA LIGASE"/>
    <property type="match status" value="1"/>
</dbReference>
<dbReference type="PROSITE" id="PS00455">
    <property type="entry name" value="AMP_BINDING"/>
    <property type="match status" value="1"/>
</dbReference>
<dbReference type="InterPro" id="IPR042099">
    <property type="entry name" value="ANL_N_sf"/>
</dbReference>
<dbReference type="AlphaFoldDB" id="A0A7R9KFG7"/>
<evidence type="ECO:0008006" key="9">
    <source>
        <dbReference type="Google" id="ProtNLM"/>
    </source>
</evidence>
<evidence type="ECO:0000256" key="1">
    <source>
        <dbReference type="ARBA" id="ARBA00004275"/>
    </source>
</evidence>
<evidence type="ECO:0000259" key="5">
    <source>
        <dbReference type="Pfam" id="PF00501"/>
    </source>
</evidence>
<dbReference type="PANTHER" id="PTHR24096:SF149">
    <property type="entry name" value="AMP-BINDING DOMAIN-CONTAINING PROTEIN-RELATED"/>
    <property type="match status" value="1"/>
</dbReference>
<keyword evidence="4" id="KW-0576">Peroxisome</keyword>
<dbReference type="Proteomes" id="UP000759131">
    <property type="component" value="Unassembled WGS sequence"/>
</dbReference>
<dbReference type="Pfam" id="PF00501">
    <property type="entry name" value="AMP-binding"/>
    <property type="match status" value="1"/>
</dbReference>
<proteinExistence type="inferred from homology"/>
<dbReference type="InterPro" id="IPR025110">
    <property type="entry name" value="AMP-bd_C"/>
</dbReference>
<protein>
    <recommendedName>
        <fullName evidence="9">Luciferase</fullName>
    </recommendedName>
</protein>
<keyword evidence="3" id="KW-0436">Ligase</keyword>
<organism evidence="7">
    <name type="scientific">Medioppia subpectinata</name>
    <dbReference type="NCBI Taxonomy" id="1979941"/>
    <lineage>
        <taxon>Eukaryota</taxon>
        <taxon>Metazoa</taxon>
        <taxon>Ecdysozoa</taxon>
        <taxon>Arthropoda</taxon>
        <taxon>Chelicerata</taxon>
        <taxon>Arachnida</taxon>
        <taxon>Acari</taxon>
        <taxon>Acariformes</taxon>
        <taxon>Sarcoptiformes</taxon>
        <taxon>Oribatida</taxon>
        <taxon>Brachypylina</taxon>
        <taxon>Oppioidea</taxon>
        <taxon>Oppiidae</taxon>
        <taxon>Medioppia</taxon>
    </lineage>
</organism>
<evidence type="ECO:0000256" key="2">
    <source>
        <dbReference type="ARBA" id="ARBA00006432"/>
    </source>
</evidence>
<evidence type="ECO:0000313" key="8">
    <source>
        <dbReference type="Proteomes" id="UP000759131"/>
    </source>
</evidence>
<comment type="similarity">
    <text evidence="2">Belongs to the ATP-dependent AMP-binding enzyme family.</text>
</comment>
<dbReference type="SUPFAM" id="SSF56801">
    <property type="entry name" value="Acetyl-CoA synthetase-like"/>
    <property type="match status" value="1"/>
</dbReference>
<name>A0A7R9KFG7_9ACAR</name>
<dbReference type="EMBL" id="OC855424">
    <property type="protein sequence ID" value="CAD7621959.1"/>
    <property type="molecule type" value="Genomic_DNA"/>
</dbReference>
<dbReference type="GO" id="GO:0005777">
    <property type="term" value="C:peroxisome"/>
    <property type="evidence" value="ECO:0007669"/>
    <property type="project" value="UniProtKB-SubCell"/>
</dbReference>
<dbReference type="InterPro" id="IPR045851">
    <property type="entry name" value="AMP-bd_C_sf"/>
</dbReference>
<evidence type="ECO:0000259" key="6">
    <source>
        <dbReference type="Pfam" id="PF13193"/>
    </source>
</evidence>
<dbReference type="InterPro" id="IPR020845">
    <property type="entry name" value="AMP-binding_CS"/>
</dbReference>
<dbReference type="Pfam" id="PF13193">
    <property type="entry name" value="AMP-binding_C"/>
    <property type="match status" value="1"/>
</dbReference>
<sequence length="504" mass="56107">MSIEANSDTKLTVNELITKSNALAMALLKKGINKSDIILTFADNSIELVIAIFASVWLGTTVCPISPVANVHEIESHLEKLDSLVIFTSTTKAEIISKALKNDKINDCVKLITILDGTYDDYIDFCELLKLGSNQRLSTVPYFTVDPVKDIFLMLQSSGTTGVPKSVLHTHYGYSLIVNYECWTPGKKPVFGNITPFGSLSGSGFLFRFVTSGVPFVIYRALSEQLIVKSIEKYKITFMFITPPLGHRLIDEQLVDNYDLSSLQFVTVSGAAFSATVAKTLIHKFNVKFTQGYAMSEYGLITDFLEVDPNEYELIEGNLGRPITNTEIKVIDLTNGSNLGPNSDGEICVRGPQMFAGYLNNSLATNEAIDSEGWLHTGDIGHYDQQNRLFITDRLKELIKFGTKQVSPTEIELFLETHNCVAEAAVVGVKHEIESQWVRAYVKVKDGMSITEEEIKKYVSDNMSDAKQLRAGVVFVDHIPRTSLGKVNRRYFKQLVDNELIVSF</sequence>